<comment type="caution">
    <text evidence="1">The sequence shown here is derived from an EMBL/GenBank/DDBJ whole genome shotgun (WGS) entry which is preliminary data.</text>
</comment>
<keyword evidence="1" id="KW-0808">Transferase</keyword>
<dbReference type="OrthoDB" id="1417318at2"/>
<reference evidence="1 2" key="1">
    <citation type="submission" date="2018-07" db="EMBL/GenBank/DDBJ databases">
        <title>Chitinophaga K2CV101002-2 sp. nov., isolated from a monsoon evergreen broad-leaved forest soil.</title>
        <authorList>
            <person name="Lv Y."/>
        </authorList>
    </citation>
    <scope>NUCLEOTIDE SEQUENCE [LARGE SCALE GENOMIC DNA]</scope>
    <source>
        <strain evidence="1 2">GDMCC 1.1288</strain>
    </source>
</reference>
<dbReference type="AlphaFoldDB" id="A0A3E1Y2B3"/>
<name>A0A3E1Y2B3_9BACT</name>
<evidence type="ECO:0000313" key="1">
    <source>
        <dbReference type="EMBL" id="RFS18829.1"/>
    </source>
</evidence>
<sequence length="240" mass="27917">MQIEKEQTGSIISLPPDLTIPTYVINLPERTERLSHIIDQFKERNEFDVTIVPAVKHSIGAYGLWLSMRKVIALAIENDDDVIVMCEDDHQFTKDYRREHFLKQVLEAHDQNVYYLSGGTGKFDHVVPITENRFWVNHCLSCQFLVLYRPFFKHILSKSFDEKIVADLAFPLMTSNKMILYPFISTQRDFGYSDVTELHNIEKGIVDNLFTESDRRLAKIQQAYLRYHNFSAQLIPAGKS</sequence>
<evidence type="ECO:0000313" key="2">
    <source>
        <dbReference type="Proteomes" id="UP000260644"/>
    </source>
</evidence>
<gene>
    <name evidence="1" type="ORF">DVR12_26830</name>
</gene>
<keyword evidence="2" id="KW-1185">Reference proteome</keyword>
<accession>A0A3E1Y2B3</accession>
<protein>
    <submittedName>
        <fullName evidence="1">Glycosyl transferase</fullName>
    </submittedName>
</protein>
<organism evidence="1 2">
    <name type="scientific">Chitinophaga silvatica</name>
    <dbReference type="NCBI Taxonomy" id="2282649"/>
    <lineage>
        <taxon>Bacteria</taxon>
        <taxon>Pseudomonadati</taxon>
        <taxon>Bacteroidota</taxon>
        <taxon>Chitinophagia</taxon>
        <taxon>Chitinophagales</taxon>
        <taxon>Chitinophagaceae</taxon>
        <taxon>Chitinophaga</taxon>
    </lineage>
</organism>
<proteinExistence type="predicted"/>
<dbReference type="GO" id="GO:0016740">
    <property type="term" value="F:transferase activity"/>
    <property type="evidence" value="ECO:0007669"/>
    <property type="project" value="UniProtKB-KW"/>
</dbReference>
<dbReference type="EMBL" id="QPMM01000019">
    <property type="protein sequence ID" value="RFS18829.1"/>
    <property type="molecule type" value="Genomic_DNA"/>
</dbReference>
<dbReference type="Proteomes" id="UP000260644">
    <property type="component" value="Unassembled WGS sequence"/>
</dbReference>